<keyword evidence="5" id="KW-1185">Reference proteome</keyword>
<evidence type="ECO:0000313" key="4">
    <source>
        <dbReference type="EMBL" id="MFC5381467.1"/>
    </source>
</evidence>
<dbReference type="Proteomes" id="UP001596122">
    <property type="component" value="Unassembled WGS sequence"/>
</dbReference>
<keyword evidence="1 4" id="KW-0808">Transferase</keyword>
<dbReference type="EMBL" id="JBHSLD010000009">
    <property type="protein sequence ID" value="MFC5381467.1"/>
    <property type="molecule type" value="Genomic_DNA"/>
</dbReference>
<evidence type="ECO:0000313" key="5">
    <source>
        <dbReference type="Proteomes" id="UP001596122"/>
    </source>
</evidence>
<dbReference type="GO" id="GO:0016740">
    <property type="term" value="F:transferase activity"/>
    <property type="evidence" value="ECO:0007669"/>
    <property type="project" value="UniProtKB-KW"/>
</dbReference>
<dbReference type="InterPro" id="IPR029044">
    <property type="entry name" value="Nucleotide-diphossugar_trans"/>
</dbReference>
<dbReference type="SUPFAM" id="SSF53448">
    <property type="entry name" value="Nucleotide-diphospho-sugar transferases"/>
    <property type="match status" value="1"/>
</dbReference>
<dbReference type="InterPro" id="IPR025877">
    <property type="entry name" value="MobA-like_NTP_Trfase"/>
</dbReference>
<dbReference type="PANTHER" id="PTHR19136">
    <property type="entry name" value="MOLYBDENUM COFACTOR GUANYLYLTRANSFERASE"/>
    <property type="match status" value="1"/>
</dbReference>
<name>A0ABW0GP08_9MICO</name>
<dbReference type="Pfam" id="PF12804">
    <property type="entry name" value="NTP_transf_3"/>
    <property type="match status" value="1"/>
</dbReference>
<evidence type="ECO:0000259" key="2">
    <source>
        <dbReference type="Pfam" id="PF12804"/>
    </source>
</evidence>
<dbReference type="Pfam" id="PF20058">
    <property type="entry name" value="DUF6457"/>
    <property type="match status" value="1"/>
</dbReference>
<comment type="caution">
    <text evidence="4">The sequence shown here is derived from an EMBL/GenBank/DDBJ whole genome shotgun (WGS) entry which is preliminary data.</text>
</comment>
<protein>
    <submittedName>
        <fullName evidence="4">NTP transferase domain-containing protein</fullName>
    </submittedName>
</protein>
<dbReference type="PANTHER" id="PTHR19136:SF81">
    <property type="entry name" value="MOLYBDENUM COFACTOR GUANYLYLTRANSFERASE"/>
    <property type="match status" value="1"/>
</dbReference>
<organism evidence="4 5">
    <name type="scientific">Aquipuribacter nitratireducens</name>
    <dbReference type="NCBI Taxonomy" id="650104"/>
    <lineage>
        <taxon>Bacteria</taxon>
        <taxon>Bacillati</taxon>
        <taxon>Actinomycetota</taxon>
        <taxon>Actinomycetes</taxon>
        <taxon>Micrococcales</taxon>
        <taxon>Intrasporangiaceae</taxon>
        <taxon>Aquipuribacter</taxon>
    </lineage>
</organism>
<proteinExistence type="predicted"/>
<feature type="domain" description="DUF6457" evidence="3">
    <location>
        <begin position="199"/>
        <end position="287"/>
    </location>
</feature>
<sequence>MRVDGVVLAGGAARRMGGTDKPALRVGGRSLLGTAVTALAGAGRVAVVGPSLPEDAAPGGADVVLTREEPPGSGPVTALLAGLELVVAPVVVVLAADLPRADARLVEGLLRCLHEAGPAVDAVVPVDGHGREQWLAAAYRTAPLRAALEAALAARPVGPEGRGPGLRDVVPRVRWTAATDPVLSGRLSDVDTPEQLSRAHLEAWTVALAARWGLEPQLRDLLDDPGVLVADVLDVAKDAAHTVARPAAPLTTFLLGAALAARAALEDSPAAGEDLAALRGELAEALREHGEDAGTPDR</sequence>
<gene>
    <name evidence="4" type="ORF">ACFPJ6_11750</name>
</gene>
<reference evidence="5" key="1">
    <citation type="journal article" date="2019" name="Int. J. Syst. Evol. Microbiol.">
        <title>The Global Catalogue of Microorganisms (GCM) 10K type strain sequencing project: providing services to taxonomists for standard genome sequencing and annotation.</title>
        <authorList>
            <consortium name="The Broad Institute Genomics Platform"/>
            <consortium name="The Broad Institute Genome Sequencing Center for Infectious Disease"/>
            <person name="Wu L."/>
            <person name="Ma J."/>
        </authorList>
    </citation>
    <scope>NUCLEOTIDE SEQUENCE [LARGE SCALE GENOMIC DNA]</scope>
    <source>
        <strain evidence="5">CCUG 43114</strain>
    </source>
</reference>
<dbReference type="Gene3D" id="3.90.550.10">
    <property type="entry name" value="Spore Coat Polysaccharide Biosynthesis Protein SpsA, Chain A"/>
    <property type="match status" value="1"/>
</dbReference>
<evidence type="ECO:0000259" key="3">
    <source>
        <dbReference type="Pfam" id="PF20058"/>
    </source>
</evidence>
<feature type="domain" description="MobA-like NTP transferase" evidence="2">
    <location>
        <begin position="5"/>
        <end position="151"/>
    </location>
</feature>
<dbReference type="RefSeq" id="WP_340269352.1">
    <property type="nucleotide sequence ID" value="NZ_JBBEOG010000004.1"/>
</dbReference>
<accession>A0ABW0GP08</accession>
<evidence type="ECO:0000256" key="1">
    <source>
        <dbReference type="ARBA" id="ARBA00022679"/>
    </source>
</evidence>
<dbReference type="InterPro" id="IPR045598">
    <property type="entry name" value="DUF6457"/>
</dbReference>